<dbReference type="Pfam" id="PF13715">
    <property type="entry name" value="CarbopepD_reg_2"/>
    <property type="match status" value="1"/>
</dbReference>
<comment type="subcellular location">
    <subcellularLocation>
        <location evidence="1 11">Cell outer membrane</location>
        <topology evidence="1 11">Multi-pass membrane protein</topology>
    </subcellularLocation>
</comment>
<dbReference type="PANTHER" id="PTHR32552">
    <property type="entry name" value="FERRICHROME IRON RECEPTOR-RELATED"/>
    <property type="match status" value="1"/>
</dbReference>
<dbReference type="InterPro" id="IPR023996">
    <property type="entry name" value="TonB-dep_OMP_SusC/RagA"/>
</dbReference>
<evidence type="ECO:0000256" key="5">
    <source>
        <dbReference type="ARBA" id="ARBA00022692"/>
    </source>
</evidence>
<evidence type="ECO:0000256" key="3">
    <source>
        <dbReference type="ARBA" id="ARBA00022452"/>
    </source>
</evidence>
<organism evidence="13 14">
    <name type="scientific">Butyricimonas virosa</name>
    <dbReference type="NCBI Taxonomy" id="544645"/>
    <lineage>
        <taxon>Bacteria</taxon>
        <taxon>Pseudomonadati</taxon>
        <taxon>Bacteroidota</taxon>
        <taxon>Bacteroidia</taxon>
        <taxon>Bacteroidales</taxon>
        <taxon>Odoribacteraceae</taxon>
        <taxon>Butyricimonas</taxon>
    </lineage>
</organism>
<dbReference type="GO" id="GO:0009279">
    <property type="term" value="C:cell outer membrane"/>
    <property type="evidence" value="ECO:0007669"/>
    <property type="project" value="UniProtKB-SubCell"/>
</dbReference>
<evidence type="ECO:0000256" key="6">
    <source>
        <dbReference type="ARBA" id="ARBA00023004"/>
    </source>
</evidence>
<evidence type="ECO:0000313" key="13">
    <source>
        <dbReference type="EMBL" id="HJF69971.1"/>
    </source>
</evidence>
<dbReference type="SUPFAM" id="SSF49464">
    <property type="entry name" value="Carboxypeptidase regulatory domain-like"/>
    <property type="match status" value="1"/>
</dbReference>
<keyword evidence="3 11" id="KW-1134">Transmembrane beta strand</keyword>
<gene>
    <name evidence="13" type="ORF">K8V05_04365</name>
</gene>
<dbReference type="Gene3D" id="3.55.50.30">
    <property type="match status" value="1"/>
</dbReference>
<evidence type="ECO:0000256" key="10">
    <source>
        <dbReference type="ARBA" id="ARBA00023237"/>
    </source>
</evidence>
<keyword evidence="5 11" id="KW-0812">Transmembrane</keyword>
<dbReference type="InterPro" id="IPR036942">
    <property type="entry name" value="Beta-barrel_TonB_sf"/>
</dbReference>
<dbReference type="Proteomes" id="UP000742098">
    <property type="component" value="Unassembled WGS sequence"/>
</dbReference>
<keyword evidence="7" id="KW-0406">Ion transport</keyword>
<keyword evidence="9 11" id="KW-0472">Membrane</keyword>
<sequence>MKKNCFYGRGVPFHLKKWLKVMKLCLFFMFVLHLGVSASGYAQQKVSLSMEDVTLEQVLKELKRQTGLRFFYSVEKVRNEQKKVVNIKNDVLEDALRNVLSGTGLTFTIMNDVVVIKDEMQVVLDSIRKEPVMVKGIVKDKAGLPLPGVTIVIKGTQVGCVSDVDGKFSFSVPEINNLVLQFSFVGMITKEVKVLNDKPLNVELEEDMQSMDEVIVTGYFTKSKSSYTGSAVVVKAEELKRISPTNLFKALSAYEPSFQIVENKEVGADPNAVPEILIRGKSSFEGKSNQPLFIMDGYEISIEQVFDTDIERIKQVTILKDASATAIYGSRAANGVVVIETKMPEQGKLSVSYSFNATIEAPDLTDYDLLNASEKLQFEELAGVYKDPEGNVVNQMKLDKLYEQRHKEVERGVNTYWLSQPLQTSFRHTHSLSLGGGNERSRYGVNLNYGANPGVMKGSTRDRFGISFTWTYNIANKFRIGNVLSVNQIKSEKTPYGEFSTYTKINPYERAKDEKGRWIYLLSNGNPNPLVDAHLKSYDKTESTSYTNNFDIEWYIIEGLRLTGRFSYSFGNNDADRFISPKDSRYLQKENNEKGFYSSTSGRTNSMDGNFVLNFYHQWDRHMVTVVGGLNMQSNKNSSTYFSAQGFLNDNLTNLDFASQYEVNTKPSGKVEEDRLIGFFANASYAYDNRYMFDLSYRTDGSSKFGKKDRFAPFWSAGLAWNIHNEHFWGEQGLLTQAKIRSSLGYTGNVEFSPYQSQTMYIYNKDNIYMHGVGADIKALGNDNLKWQRKFSFNLGVDLDFCEGRFSMSAELFREKTKDLLLDMSIPPSLGFATYTENIGEMENQGWELSLRTQILRNAKRDLYWSLSFGTSNSKNKITKISNALGKKNEENNQEETKKPVPLYEEGESTEALKAVPSLGIDPETGKEVFLKKDGTYTTVWDYRDKVVCGSTVPDFRGSV</sequence>
<evidence type="ECO:0000313" key="14">
    <source>
        <dbReference type="Proteomes" id="UP000742098"/>
    </source>
</evidence>
<dbReference type="AlphaFoldDB" id="A0A921H2T9"/>
<dbReference type="Pfam" id="PF07660">
    <property type="entry name" value="STN"/>
    <property type="match status" value="1"/>
</dbReference>
<proteinExistence type="inferred from homology"/>
<protein>
    <submittedName>
        <fullName evidence="13">SusC/RagA family TonB-linked outer membrane protein</fullName>
    </submittedName>
</protein>
<reference evidence="13" key="2">
    <citation type="submission" date="2021-09" db="EMBL/GenBank/DDBJ databases">
        <authorList>
            <person name="Gilroy R."/>
        </authorList>
    </citation>
    <scope>NUCLEOTIDE SEQUENCE</scope>
    <source>
        <strain evidence="13">6966</strain>
    </source>
</reference>
<feature type="domain" description="Secretin/TonB short N-terminal" evidence="12">
    <location>
        <begin position="68"/>
        <end position="119"/>
    </location>
</feature>
<dbReference type="NCBIfam" id="TIGR04056">
    <property type="entry name" value="OMP_RagA_SusC"/>
    <property type="match status" value="1"/>
</dbReference>
<dbReference type="Pfam" id="PF07715">
    <property type="entry name" value="Plug"/>
    <property type="match status" value="1"/>
</dbReference>
<evidence type="ECO:0000256" key="1">
    <source>
        <dbReference type="ARBA" id="ARBA00004571"/>
    </source>
</evidence>
<keyword evidence="2 11" id="KW-0813">Transport</keyword>
<dbReference type="PROSITE" id="PS52016">
    <property type="entry name" value="TONB_DEPENDENT_REC_3"/>
    <property type="match status" value="1"/>
</dbReference>
<dbReference type="InterPro" id="IPR012910">
    <property type="entry name" value="Plug_dom"/>
</dbReference>
<reference evidence="13" key="1">
    <citation type="journal article" date="2021" name="PeerJ">
        <title>Extensive microbial diversity within the chicken gut microbiome revealed by metagenomics and culture.</title>
        <authorList>
            <person name="Gilroy R."/>
            <person name="Ravi A."/>
            <person name="Getino M."/>
            <person name="Pursley I."/>
            <person name="Horton D.L."/>
            <person name="Alikhan N.F."/>
            <person name="Baker D."/>
            <person name="Gharbi K."/>
            <person name="Hall N."/>
            <person name="Watson M."/>
            <person name="Adriaenssens E.M."/>
            <person name="Foster-Nyarko E."/>
            <person name="Jarju S."/>
            <person name="Secka A."/>
            <person name="Antonio M."/>
            <person name="Oren A."/>
            <person name="Chaudhuri R.R."/>
            <person name="La Ragione R."/>
            <person name="Hildebrand F."/>
            <person name="Pallen M.J."/>
        </authorList>
    </citation>
    <scope>NUCLEOTIDE SEQUENCE</scope>
    <source>
        <strain evidence="13">6966</strain>
    </source>
</reference>
<dbReference type="InterPro" id="IPR011662">
    <property type="entry name" value="Secretin/TonB_short_N"/>
</dbReference>
<comment type="similarity">
    <text evidence="11">Belongs to the TonB-dependent receptor family.</text>
</comment>
<dbReference type="InterPro" id="IPR037066">
    <property type="entry name" value="Plug_dom_sf"/>
</dbReference>
<dbReference type="InterPro" id="IPR039426">
    <property type="entry name" value="TonB-dep_rcpt-like"/>
</dbReference>
<dbReference type="NCBIfam" id="TIGR04057">
    <property type="entry name" value="SusC_RagA_signa"/>
    <property type="match status" value="1"/>
</dbReference>
<evidence type="ECO:0000256" key="11">
    <source>
        <dbReference type="PROSITE-ProRule" id="PRU01360"/>
    </source>
</evidence>
<dbReference type="PANTHER" id="PTHR32552:SF81">
    <property type="entry name" value="TONB-DEPENDENT OUTER MEMBRANE RECEPTOR"/>
    <property type="match status" value="1"/>
</dbReference>
<evidence type="ECO:0000256" key="9">
    <source>
        <dbReference type="ARBA" id="ARBA00023136"/>
    </source>
</evidence>
<dbReference type="SMART" id="SM00965">
    <property type="entry name" value="STN"/>
    <property type="match status" value="1"/>
</dbReference>
<accession>A0A921H2T9</accession>
<name>A0A921H2T9_9BACT</name>
<evidence type="ECO:0000256" key="8">
    <source>
        <dbReference type="ARBA" id="ARBA00023077"/>
    </source>
</evidence>
<evidence type="ECO:0000256" key="4">
    <source>
        <dbReference type="ARBA" id="ARBA00022496"/>
    </source>
</evidence>
<dbReference type="Gene3D" id="2.170.130.10">
    <property type="entry name" value="TonB-dependent receptor, plug domain"/>
    <property type="match status" value="1"/>
</dbReference>
<keyword evidence="8" id="KW-0798">TonB box</keyword>
<evidence type="ECO:0000259" key="12">
    <source>
        <dbReference type="SMART" id="SM00965"/>
    </source>
</evidence>
<evidence type="ECO:0000256" key="7">
    <source>
        <dbReference type="ARBA" id="ARBA00023065"/>
    </source>
</evidence>
<dbReference type="InterPro" id="IPR008969">
    <property type="entry name" value="CarboxyPept-like_regulatory"/>
</dbReference>
<keyword evidence="4" id="KW-0410">Iron transport</keyword>
<dbReference type="Gene3D" id="2.60.40.1120">
    <property type="entry name" value="Carboxypeptidase-like, regulatory domain"/>
    <property type="match status" value="1"/>
</dbReference>
<comment type="caution">
    <text evidence="13">The sequence shown here is derived from an EMBL/GenBank/DDBJ whole genome shotgun (WGS) entry which is preliminary data.</text>
</comment>
<feature type="non-terminal residue" evidence="13">
    <location>
        <position position="960"/>
    </location>
</feature>
<dbReference type="EMBL" id="DYVS01000077">
    <property type="protein sequence ID" value="HJF69971.1"/>
    <property type="molecule type" value="Genomic_DNA"/>
</dbReference>
<keyword evidence="10 11" id="KW-0998">Cell outer membrane</keyword>
<dbReference type="InterPro" id="IPR023997">
    <property type="entry name" value="TonB-dep_OMP_SusC/RagA_CS"/>
</dbReference>
<evidence type="ECO:0000256" key="2">
    <source>
        <dbReference type="ARBA" id="ARBA00022448"/>
    </source>
</evidence>
<keyword evidence="6" id="KW-0408">Iron</keyword>
<dbReference type="GO" id="GO:0006826">
    <property type="term" value="P:iron ion transport"/>
    <property type="evidence" value="ECO:0007669"/>
    <property type="project" value="UniProtKB-KW"/>
</dbReference>
<dbReference type="SUPFAM" id="SSF56935">
    <property type="entry name" value="Porins"/>
    <property type="match status" value="1"/>
</dbReference>
<dbReference type="Gene3D" id="2.40.170.20">
    <property type="entry name" value="TonB-dependent receptor, beta-barrel domain"/>
    <property type="match status" value="1"/>
</dbReference>